<sequence length="104" mass="11546">MGVPNSFEIDIYCPANFTSINQICVFLKGTDFNITRLKHGSYEIIDGKLIVKDADSISPIQLDLPIPAIVVINHQEHSLSPDPLSLSLPSVIHLQHDSGDMWHL</sequence>
<name>A0A0W0FJH9_MONRR</name>
<comment type="caution">
    <text evidence="1">The sequence shown here is derived from an EMBL/GenBank/DDBJ whole genome shotgun (WGS) entry which is preliminary data.</text>
</comment>
<gene>
    <name evidence="1" type="ORF">WG66_10918</name>
</gene>
<dbReference type="AlphaFoldDB" id="A0A0W0FJH9"/>
<dbReference type="EMBL" id="LATX01001895">
    <property type="protein sequence ID" value="KTB36499.1"/>
    <property type="molecule type" value="Genomic_DNA"/>
</dbReference>
<accession>A0A0W0FJH9</accession>
<evidence type="ECO:0000313" key="2">
    <source>
        <dbReference type="Proteomes" id="UP000054988"/>
    </source>
</evidence>
<dbReference type="Proteomes" id="UP000054988">
    <property type="component" value="Unassembled WGS sequence"/>
</dbReference>
<proteinExistence type="predicted"/>
<reference evidence="1 2" key="1">
    <citation type="submission" date="2015-12" db="EMBL/GenBank/DDBJ databases">
        <title>Draft genome sequence of Moniliophthora roreri, the causal agent of frosty pod rot of cacao.</title>
        <authorList>
            <person name="Aime M.C."/>
            <person name="Diaz-Valderrama J.R."/>
            <person name="Kijpornyongpan T."/>
            <person name="Phillips-Mora W."/>
        </authorList>
    </citation>
    <scope>NUCLEOTIDE SEQUENCE [LARGE SCALE GENOMIC DNA]</scope>
    <source>
        <strain evidence="1 2">MCA 2952</strain>
    </source>
</reference>
<organism evidence="1 2">
    <name type="scientific">Moniliophthora roreri</name>
    <name type="common">Frosty pod rot fungus</name>
    <name type="synonym">Monilia roreri</name>
    <dbReference type="NCBI Taxonomy" id="221103"/>
    <lineage>
        <taxon>Eukaryota</taxon>
        <taxon>Fungi</taxon>
        <taxon>Dikarya</taxon>
        <taxon>Basidiomycota</taxon>
        <taxon>Agaricomycotina</taxon>
        <taxon>Agaricomycetes</taxon>
        <taxon>Agaricomycetidae</taxon>
        <taxon>Agaricales</taxon>
        <taxon>Marasmiineae</taxon>
        <taxon>Marasmiaceae</taxon>
        <taxon>Moniliophthora</taxon>
    </lineage>
</organism>
<evidence type="ECO:0000313" key="1">
    <source>
        <dbReference type="EMBL" id="KTB36499.1"/>
    </source>
</evidence>
<protein>
    <submittedName>
        <fullName evidence="1">Uncharacterized protein</fullName>
    </submittedName>
</protein>